<dbReference type="EMBL" id="CACVAY010000074">
    <property type="protein sequence ID" value="CAA6816185.1"/>
    <property type="molecule type" value="Genomic_DNA"/>
</dbReference>
<keyword evidence="1" id="KW-0732">Signal</keyword>
<evidence type="ECO:0000256" key="1">
    <source>
        <dbReference type="SAM" id="SignalP"/>
    </source>
</evidence>
<gene>
    <name evidence="2" type="ORF">HELGO_WM42030</name>
</gene>
<sequence length="187" mass="21158">MFFVKFLIASVFCLLTMPALYADTDTLKRTVTLQPSDGDSIDIASIEFTKRKEGAYTYSIDFDDSKFGNHFLSMRPFKCFEGSKQMLCHLPYPYEKAKTISADDLQDLEYDLLFIHRKSTDYGIDPWNGVYYKLSLDKDATLTGVLKEVDLDILAAPPDEGVLRPITADQLNDADASSHSYPELIIQ</sequence>
<reference evidence="2" key="1">
    <citation type="submission" date="2020-01" db="EMBL/GenBank/DDBJ databases">
        <authorList>
            <person name="Meier V. D."/>
            <person name="Meier V D."/>
        </authorList>
    </citation>
    <scope>NUCLEOTIDE SEQUENCE</scope>
    <source>
        <strain evidence="2">HLG_WM_MAG_07</strain>
    </source>
</reference>
<proteinExistence type="predicted"/>
<feature type="chain" id="PRO_5028028842" evidence="1">
    <location>
        <begin position="23"/>
        <end position="187"/>
    </location>
</feature>
<name>A0A6S6TAU7_9GAMM</name>
<protein>
    <submittedName>
        <fullName evidence="2">Uncharacterized protein</fullName>
    </submittedName>
</protein>
<accession>A0A6S6TAU7</accession>
<dbReference type="AlphaFoldDB" id="A0A6S6TAU7"/>
<evidence type="ECO:0000313" key="2">
    <source>
        <dbReference type="EMBL" id="CAA6816185.1"/>
    </source>
</evidence>
<organism evidence="2">
    <name type="scientific">uncultured Thiotrichaceae bacterium</name>
    <dbReference type="NCBI Taxonomy" id="298394"/>
    <lineage>
        <taxon>Bacteria</taxon>
        <taxon>Pseudomonadati</taxon>
        <taxon>Pseudomonadota</taxon>
        <taxon>Gammaproteobacteria</taxon>
        <taxon>Thiotrichales</taxon>
        <taxon>Thiotrichaceae</taxon>
        <taxon>environmental samples</taxon>
    </lineage>
</organism>
<feature type="signal peptide" evidence="1">
    <location>
        <begin position="1"/>
        <end position="22"/>
    </location>
</feature>